<dbReference type="EMBL" id="BMHE01000050">
    <property type="protein sequence ID" value="GGA06328.1"/>
    <property type="molecule type" value="Genomic_DNA"/>
</dbReference>
<accession>A0ABQ1FBW7</accession>
<sequence length="722" mass="82959">MKRKEFARLSALEALKRSKSAPTIVVIGPSTSGKSTLIYALVNHRIIGFIKVGIGNKSQTTIIPCNFVFDERIEKDEHFAMHVRIKDFSVKDVHIEILEQLARLFTSNEMCAEDTLESIDENWFKSILEPEDASYHLGNIKDKISVDEFKESIADALDKIENIEPSFSERVKIKKKELTQQKVKISDIRKMVFEDIWETMETDLLGRYFNWLNTIGVQITNDLNNLLNSDRAIGDICEYSVNENEAFLYGGTILEKLFDPFQPFSLIIEDITLACRPRREIIDRSEERIPLRFCLRDTMGLTQIGMDSNSIKDALDIALNCSPDSILLLLNLEERDDVIAESCSAIEEKLSKASRLNVPVNVIFTKADRIIGNLINKADKDTVVIRQNNYDANILDAINMMENSIKQYLTRFSQDNLTWLSLRYLEESIDPIQLALKHHGSDRLVRFTPDGLYQNIDEMIRETQRRILPVGITTPLFVTAINADAPVIEMKLAGQLISNIFNLIKFNLTEDKATVNGYTITTKYALSGRSVVAYYNKLQRGQGHTTRANVYGNFSINMKRMLNNILSKEIRDFHTLFEVQAVSTVLDNLEATEVEHLVETFNKNQQYQELAFNNINPELVSGWSDKQRNTQILHRALRDYFSSIEKYNMVMDKVAFNLSYGNERIRKEIDKIYQKPISYDQTMREMQETYKNIFATQDFADIIAEEIGKAMTDLVNKMIINI</sequence>
<evidence type="ECO:0008006" key="3">
    <source>
        <dbReference type="Google" id="ProtNLM"/>
    </source>
</evidence>
<evidence type="ECO:0000313" key="2">
    <source>
        <dbReference type="Proteomes" id="UP000615455"/>
    </source>
</evidence>
<reference evidence="2" key="1">
    <citation type="journal article" date="2019" name="Int. J. Syst. Evol. Microbiol.">
        <title>The Global Catalogue of Microorganisms (GCM) 10K type strain sequencing project: providing services to taxonomists for standard genome sequencing and annotation.</title>
        <authorList>
            <consortium name="The Broad Institute Genomics Platform"/>
            <consortium name="The Broad Institute Genome Sequencing Center for Infectious Disease"/>
            <person name="Wu L."/>
            <person name="Ma J."/>
        </authorList>
    </citation>
    <scope>NUCLEOTIDE SEQUENCE [LARGE SCALE GENOMIC DNA]</scope>
    <source>
        <strain evidence="2">CGMCC 1.15043</strain>
    </source>
</reference>
<evidence type="ECO:0000313" key="1">
    <source>
        <dbReference type="EMBL" id="GGA06328.1"/>
    </source>
</evidence>
<name>A0ABQ1FBW7_9BACL</name>
<comment type="caution">
    <text evidence="1">The sequence shown here is derived from an EMBL/GenBank/DDBJ whole genome shotgun (WGS) entry which is preliminary data.</text>
</comment>
<dbReference type="SUPFAM" id="SSF52540">
    <property type="entry name" value="P-loop containing nucleoside triphosphate hydrolases"/>
    <property type="match status" value="1"/>
</dbReference>
<keyword evidence="2" id="KW-1185">Reference proteome</keyword>
<organism evidence="1 2">
    <name type="scientific">Paenibacillus marchantiophytorum</name>
    <dbReference type="NCBI Taxonomy" id="1619310"/>
    <lineage>
        <taxon>Bacteria</taxon>
        <taxon>Bacillati</taxon>
        <taxon>Bacillota</taxon>
        <taxon>Bacilli</taxon>
        <taxon>Bacillales</taxon>
        <taxon>Paenibacillaceae</taxon>
        <taxon>Paenibacillus</taxon>
    </lineage>
</organism>
<gene>
    <name evidence="1" type="ORF">GCM10008018_60210</name>
</gene>
<dbReference type="Proteomes" id="UP000615455">
    <property type="component" value="Unassembled WGS sequence"/>
</dbReference>
<dbReference type="RefSeq" id="WP_189018917.1">
    <property type="nucleotide sequence ID" value="NZ_BMHE01000050.1"/>
</dbReference>
<proteinExistence type="predicted"/>
<protein>
    <recommendedName>
        <fullName evidence="3">Dynamin family protein</fullName>
    </recommendedName>
</protein>
<dbReference type="InterPro" id="IPR027417">
    <property type="entry name" value="P-loop_NTPase"/>
</dbReference>